<comment type="caution">
    <text evidence="3">The sequence shown here is derived from an EMBL/GenBank/DDBJ whole genome shotgun (WGS) entry which is preliminary data.</text>
</comment>
<protein>
    <submittedName>
        <fullName evidence="3">Uncharacterized protein</fullName>
    </submittedName>
</protein>
<keyword evidence="4" id="KW-1185">Reference proteome</keyword>
<gene>
    <name evidence="3" type="ORF">ACFO1S_15800</name>
</gene>
<sequence>MKATRLKVSLSILILSVALSACASDSSGTGGPSPTAQPTATEPVPSETASAEPTDEPDELVVKTFRDEAVAGAPADQVYTAFKLAMNKIQHPAQADDLVRALDAYYDKQLDAIDAPYEPNEVQQALYELEWPITAAEATKLKDDEIRELVERTLTGGYKLESVEGYIFPIVDYGKLLSFGHQASIPMKAYLELMATESDAMVAMDGGIVITLDDLAARTLASESYVLNFPDTPERAKVEERYLQYLNLLFTGLNNTPIFDYDTFLVEPDVKRQFEQLASAHSGTITGKLAQELLDILKETNDQVFTKDKKGEQTDIPEMKTFRDQLESAARSKLPAIKSNK</sequence>
<evidence type="ECO:0000256" key="1">
    <source>
        <dbReference type="SAM" id="MobiDB-lite"/>
    </source>
</evidence>
<feature type="compositionally biased region" description="Low complexity" evidence="1">
    <location>
        <begin position="25"/>
        <end position="41"/>
    </location>
</feature>
<feature type="signal peptide" evidence="2">
    <location>
        <begin position="1"/>
        <end position="23"/>
    </location>
</feature>
<dbReference type="RefSeq" id="WP_204605620.1">
    <property type="nucleotide sequence ID" value="NZ_JBHSED010000035.1"/>
</dbReference>
<dbReference type="EMBL" id="JBHSED010000035">
    <property type="protein sequence ID" value="MFC4304894.1"/>
    <property type="molecule type" value="Genomic_DNA"/>
</dbReference>
<feature type="region of interest" description="Disordered" evidence="1">
    <location>
        <begin position="25"/>
        <end position="58"/>
    </location>
</feature>
<evidence type="ECO:0000256" key="2">
    <source>
        <dbReference type="SAM" id="SignalP"/>
    </source>
</evidence>
<organism evidence="3 4">
    <name type="scientific">Cohnella boryungensis</name>
    <dbReference type="NCBI Taxonomy" id="768479"/>
    <lineage>
        <taxon>Bacteria</taxon>
        <taxon>Bacillati</taxon>
        <taxon>Bacillota</taxon>
        <taxon>Bacilli</taxon>
        <taxon>Bacillales</taxon>
        <taxon>Paenibacillaceae</taxon>
        <taxon>Cohnella</taxon>
    </lineage>
</organism>
<keyword evidence="2" id="KW-0732">Signal</keyword>
<accession>A0ABV8SBE1</accession>
<feature type="chain" id="PRO_5047106724" evidence="2">
    <location>
        <begin position="24"/>
        <end position="341"/>
    </location>
</feature>
<reference evidence="4" key="1">
    <citation type="journal article" date="2019" name="Int. J. Syst. Evol. Microbiol.">
        <title>The Global Catalogue of Microorganisms (GCM) 10K type strain sequencing project: providing services to taxonomists for standard genome sequencing and annotation.</title>
        <authorList>
            <consortium name="The Broad Institute Genomics Platform"/>
            <consortium name="The Broad Institute Genome Sequencing Center for Infectious Disease"/>
            <person name="Wu L."/>
            <person name="Ma J."/>
        </authorList>
    </citation>
    <scope>NUCLEOTIDE SEQUENCE [LARGE SCALE GENOMIC DNA]</scope>
    <source>
        <strain evidence="4">CGMCC 4.1641</strain>
    </source>
</reference>
<evidence type="ECO:0000313" key="4">
    <source>
        <dbReference type="Proteomes" id="UP001595755"/>
    </source>
</evidence>
<evidence type="ECO:0000313" key="3">
    <source>
        <dbReference type="EMBL" id="MFC4304894.1"/>
    </source>
</evidence>
<dbReference type="Proteomes" id="UP001595755">
    <property type="component" value="Unassembled WGS sequence"/>
</dbReference>
<name>A0ABV8SBE1_9BACL</name>
<dbReference type="PROSITE" id="PS51257">
    <property type="entry name" value="PROKAR_LIPOPROTEIN"/>
    <property type="match status" value="1"/>
</dbReference>
<proteinExistence type="predicted"/>